<keyword evidence="3" id="KW-1185">Reference proteome</keyword>
<dbReference type="Gene3D" id="2.40.160.10">
    <property type="entry name" value="Porin"/>
    <property type="match status" value="1"/>
</dbReference>
<proteinExistence type="predicted"/>
<dbReference type="Proteomes" id="UP000197019">
    <property type="component" value="Chromosome"/>
</dbReference>
<dbReference type="RefSeq" id="WP_088618553.1">
    <property type="nucleotide sequence ID" value="NZ_CP022129.1"/>
</dbReference>
<dbReference type="InterPro" id="IPR023614">
    <property type="entry name" value="Porin_dom_sf"/>
</dbReference>
<gene>
    <name evidence="2" type="ORF">AADEFJLK_00952</name>
    <name evidence="1" type="ORF">CEK71_06095</name>
</gene>
<dbReference type="OrthoDB" id="9771991at2"/>
<sequence length="434" mass="46548">MNNSSKHLAKIRQVGWLPMVTLTALVAGHSSVSEAGATFKIDDTKWISLGLGMRTSFSAAEDKAGNTGGDPKWSTDFTLNNLRLYTNGQIHKYIKFTFNTECPGCNGHDKADIQVLDGIVQFEFNPYTNIWAGRQLVPEGRLEMNGPFYSATYEPFKAPFEPSDASIQGVIPGMDAGTYGRDEGVNYWGAALDGHLKYVFGAFQGLKHNKTGANADGNLLYGTRIAYNILNAEKAPGYYSGGTAYGGDGDVLTFAGFAQYQEDGAGTAANAGNFLLAGGDVKFEKVLPNNGVLTINTEYKNFGIDYHHGSPGANDPTTFYVGGGGGGLTNGFQGDSVTGNLLYLIPQKVWVGQFQPYIMYTQVNTRQGYSVGGVNVKQDQSEYEAGMNYIIDGHNARVSLLWQGGDLSGGGAIYNPNANGTFVNAIKLGVQVQI</sequence>
<reference evidence="2 4" key="2">
    <citation type="submission" date="2017-11" db="EMBL/GenBank/DDBJ databases">
        <title>Draft Genome Sequence of Methylobacter psychrotolerans Sph1T, an Obligate Methanotroph from Low-Temperature Environments.</title>
        <authorList>
            <person name="Oshkin I.Y."/>
            <person name="Miroshnikov K."/>
            <person name="Belova S.E."/>
            <person name="Korzhenkov A."/>
            <person name="Toshchakov S.V."/>
            <person name="Dedysh S.N."/>
        </authorList>
    </citation>
    <scope>NUCLEOTIDE SEQUENCE [LARGE SCALE GENOMIC DNA]</scope>
    <source>
        <strain evidence="2 4">Sph1</strain>
    </source>
</reference>
<accession>A0A1Z4BWI7</accession>
<dbReference type="AlphaFoldDB" id="A0A1Z4BWI7"/>
<dbReference type="EMBL" id="CP022129">
    <property type="protein sequence ID" value="ASF45677.1"/>
    <property type="molecule type" value="Genomic_DNA"/>
</dbReference>
<organism evidence="1 3">
    <name type="scientific">Methylovulum psychrotolerans</name>
    <dbReference type="NCBI Taxonomy" id="1704499"/>
    <lineage>
        <taxon>Bacteria</taxon>
        <taxon>Pseudomonadati</taxon>
        <taxon>Pseudomonadota</taxon>
        <taxon>Gammaproteobacteria</taxon>
        <taxon>Methylococcales</taxon>
        <taxon>Methylococcaceae</taxon>
        <taxon>Methylovulum</taxon>
    </lineage>
</organism>
<reference evidence="1 3" key="1">
    <citation type="submission" date="2017-06" db="EMBL/GenBank/DDBJ databases">
        <title>Genome Sequencing of the methanotroph Methylovulum psychrotolerants str. HV10-M2 isolated from a high-altitude environment.</title>
        <authorList>
            <person name="Mateos-Rivera A."/>
        </authorList>
    </citation>
    <scope>NUCLEOTIDE SEQUENCE [LARGE SCALE GENOMIC DNA]</scope>
    <source>
        <strain evidence="1 3">HV10_M2</strain>
    </source>
</reference>
<protein>
    <recommendedName>
        <fullName evidence="5">Porin</fullName>
    </recommendedName>
</protein>
<evidence type="ECO:0000313" key="3">
    <source>
        <dbReference type="Proteomes" id="UP000197019"/>
    </source>
</evidence>
<dbReference type="EMBL" id="PGFZ01000001">
    <property type="protein sequence ID" value="POZ53910.1"/>
    <property type="molecule type" value="Genomic_DNA"/>
</dbReference>
<evidence type="ECO:0000313" key="4">
    <source>
        <dbReference type="Proteomes" id="UP000237423"/>
    </source>
</evidence>
<evidence type="ECO:0000313" key="1">
    <source>
        <dbReference type="EMBL" id="ASF45677.1"/>
    </source>
</evidence>
<evidence type="ECO:0000313" key="2">
    <source>
        <dbReference type="EMBL" id="POZ53910.1"/>
    </source>
</evidence>
<dbReference type="Proteomes" id="UP000237423">
    <property type="component" value="Unassembled WGS sequence"/>
</dbReference>
<dbReference type="KEGG" id="mpsy:CEK71_06095"/>
<evidence type="ECO:0008006" key="5">
    <source>
        <dbReference type="Google" id="ProtNLM"/>
    </source>
</evidence>
<name>A0A1Z4BWI7_9GAMM</name>